<name>A0A8H6SQ11_9AGAR</name>
<comment type="caution">
    <text evidence="2">The sequence shown here is derived from an EMBL/GenBank/DDBJ whole genome shotgun (WGS) entry which is preliminary data.</text>
</comment>
<dbReference type="RefSeq" id="XP_037220277.1">
    <property type="nucleotide sequence ID" value="XM_037364633.1"/>
</dbReference>
<evidence type="ECO:0000313" key="2">
    <source>
        <dbReference type="EMBL" id="KAF7302277.1"/>
    </source>
</evidence>
<dbReference type="EMBL" id="JACAZF010000006">
    <property type="protein sequence ID" value="KAF7302277.1"/>
    <property type="molecule type" value="Genomic_DNA"/>
</dbReference>
<sequence length="128" mass="14098">MAAAYYDPPAYSPSQGVKPSHVDSEMAQNPQPPIKWFSETFVSGQPRSTVELALAGSIGDLVQELVPYLASGDIFAELVDESSRLQKVKILFRYLDAHSTNRKLIDAFQKAVVNRAGIEYLLNGDLAR</sequence>
<dbReference type="GeneID" id="59347149"/>
<gene>
    <name evidence="2" type="ORF">MIND_00794900</name>
</gene>
<accession>A0A8H6SQ11</accession>
<dbReference type="Proteomes" id="UP000636479">
    <property type="component" value="Unassembled WGS sequence"/>
</dbReference>
<protein>
    <submittedName>
        <fullName evidence="2">Uncharacterized protein</fullName>
    </submittedName>
</protein>
<keyword evidence="3" id="KW-1185">Reference proteome</keyword>
<feature type="region of interest" description="Disordered" evidence="1">
    <location>
        <begin position="1"/>
        <end position="31"/>
    </location>
</feature>
<dbReference type="OrthoDB" id="10496406at2759"/>
<evidence type="ECO:0000256" key="1">
    <source>
        <dbReference type="SAM" id="MobiDB-lite"/>
    </source>
</evidence>
<feature type="compositionally biased region" description="Low complexity" evidence="1">
    <location>
        <begin position="1"/>
        <end position="14"/>
    </location>
</feature>
<dbReference type="AlphaFoldDB" id="A0A8H6SQ11"/>
<evidence type="ECO:0000313" key="3">
    <source>
        <dbReference type="Proteomes" id="UP000636479"/>
    </source>
</evidence>
<organism evidence="2 3">
    <name type="scientific">Mycena indigotica</name>
    <dbReference type="NCBI Taxonomy" id="2126181"/>
    <lineage>
        <taxon>Eukaryota</taxon>
        <taxon>Fungi</taxon>
        <taxon>Dikarya</taxon>
        <taxon>Basidiomycota</taxon>
        <taxon>Agaricomycotina</taxon>
        <taxon>Agaricomycetes</taxon>
        <taxon>Agaricomycetidae</taxon>
        <taxon>Agaricales</taxon>
        <taxon>Marasmiineae</taxon>
        <taxon>Mycenaceae</taxon>
        <taxon>Mycena</taxon>
    </lineage>
</organism>
<proteinExistence type="predicted"/>
<reference evidence="2" key="1">
    <citation type="submission" date="2020-05" db="EMBL/GenBank/DDBJ databases">
        <title>Mycena genomes resolve the evolution of fungal bioluminescence.</title>
        <authorList>
            <person name="Tsai I.J."/>
        </authorList>
    </citation>
    <scope>NUCLEOTIDE SEQUENCE</scope>
    <source>
        <strain evidence="2">171206Taipei</strain>
    </source>
</reference>